<evidence type="ECO:0000313" key="2">
    <source>
        <dbReference type="EMBL" id="NXL93330.1"/>
    </source>
</evidence>
<name>A0A7L0WQH1_ALELA</name>
<organism evidence="2 3">
    <name type="scientific">Alectura lathami</name>
    <name type="common">Australian brush turkey</name>
    <dbReference type="NCBI Taxonomy" id="81907"/>
    <lineage>
        <taxon>Eukaryota</taxon>
        <taxon>Metazoa</taxon>
        <taxon>Chordata</taxon>
        <taxon>Craniata</taxon>
        <taxon>Vertebrata</taxon>
        <taxon>Euteleostomi</taxon>
        <taxon>Archelosauria</taxon>
        <taxon>Archosauria</taxon>
        <taxon>Dinosauria</taxon>
        <taxon>Saurischia</taxon>
        <taxon>Theropoda</taxon>
        <taxon>Coelurosauria</taxon>
        <taxon>Aves</taxon>
        <taxon>Neognathae</taxon>
        <taxon>Galloanserae</taxon>
        <taxon>Galliformes</taxon>
        <taxon>Megapodiidae</taxon>
        <taxon>Alectura</taxon>
    </lineage>
</organism>
<dbReference type="PANTHER" id="PTHR35673:SF1">
    <property type="entry name" value="UPF0500 PROTEIN C1ORF216"/>
    <property type="match status" value="1"/>
</dbReference>
<dbReference type="Pfam" id="PF15546">
    <property type="entry name" value="DUF4653"/>
    <property type="match status" value="1"/>
</dbReference>
<feature type="region of interest" description="Disordered" evidence="1">
    <location>
        <begin position="88"/>
        <end position="149"/>
    </location>
</feature>
<feature type="non-terminal residue" evidence="2">
    <location>
        <position position="1"/>
    </location>
</feature>
<accession>A0A7L0WQH1</accession>
<gene>
    <name evidence="2" type="primary">Ca216</name>
    <name evidence="2" type="ORF">ALELAT_R12334</name>
</gene>
<dbReference type="PANTHER" id="PTHR35673">
    <property type="entry name" value="UPF0500 PROTEIN C1ORF216"/>
    <property type="match status" value="1"/>
</dbReference>
<dbReference type="EMBL" id="VXAV01009688">
    <property type="protein sequence ID" value="NXL93330.1"/>
    <property type="molecule type" value="Genomic_DNA"/>
</dbReference>
<proteinExistence type="predicted"/>
<sequence>MFAVCPPDAPFPGGPALGTAFPGAVQGGPDSNCNFAGDACDGNQNWSRAAEGGCSWGENAPNPSDNLLLLAQRQMVQGRLGDVALSAACAPGESERSPPEGAEVGGAGAGSEAPGSPAEDNGYASSSLSIDSPDSTCGSAWDPPGDPPE</sequence>
<evidence type="ECO:0000313" key="3">
    <source>
        <dbReference type="Proteomes" id="UP000562322"/>
    </source>
</evidence>
<comment type="caution">
    <text evidence="2">The sequence shown here is derived from an EMBL/GenBank/DDBJ whole genome shotgun (WGS) entry which is preliminary data.</text>
</comment>
<feature type="non-terminal residue" evidence="2">
    <location>
        <position position="149"/>
    </location>
</feature>
<dbReference type="AlphaFoldDB" id="A0A7L0WQH1"/>
<protein>
    <submittedName>
        <fullName evidence="2">CA216 protein</fullName>
    </submittedName>
</protein>
<reference evidence="2 3" key="1">
    <citation type="submission" date="2019-09" db="EMBL/GenBank/DDBJ databases">
        <title>Bird 10,000 Genomes (B10K) Project - Family phase.</title>
        <authorList>
            <person name="Zhang G."/>
        </authorList>
    </citation>
    <scope>NUCLEOTIDE SEQUENCE [LARGE SCALE GENOMIC DNA]</scope>
    <source>
        <strain evidence="2">B10K-DU-001-39</strain>
        <tissue evidence="2">Muscle</tissue>
    </source>
</reference>
<keyword evidence="3" id="KW-1185">Reference proteome</keyword>
<evidence type="ECO:0000256" key="1">
    <source>
        <dbReference type="SAM" id="MobiDB-lite"/>
    </source>
</evidence>
<dbReference type="InterPro" id="IPR027812">
    <property type="entry name" value="DUF4653"/>
</dbReference>
<dbReference type="Proteomes" id="UP000562322">
    <property type="component" value="Unassembled WGS sequence"/>
</dbReference>
<feature type="compositionally biased region" description="Low complexity" evidence="1">
    <location>
        <begin position="110"/>
        <end position="135"/>
    </location>
</feature>
<dbReference type="OrthoDB" id="9900901at2759"/>